<organism evidence="1 2">
    <name type="scientific">Naganishia friedmannii</name>
    <dbReference type="NCBI Taxonomy" id="89922"/>
    <lineage>
        <taxon>Eukaryota</taxon>
        <taxon>Fungi</taxon>
        <taxon>Dikarya</taxon>
        <taxon>Basidiomycota</taxon>
        <taxon>Agaricomycotina</taxon>
        <taxon>Tremellomycetes</taxon>
        <taxon>Filobasidiales</taxon>
        <taxon>Filobasidiaceae</taxon>
        <taxon>Naganishia</taxon>
    </lineage>
</organism>
<gene>
    <name evidence="1" type="ORF">QFC21_000513</name>
</gene>
<dbReference type="EMBL" id="JASBWT010000001">
    <property type="protein sequence ID" value="KAJ9109184.1"/>
    <property type="molecule type" value="Genomic_DNA"/>
</dbReference>
<sequence>MQQPPNLMHHQAALLAQQQQQQQHQQQQPLPKKRKQTGGSAAPGGGVQQHMMPGMPGVNPVAMQGMHPAIAQQMVLKRMPEPEDPAVAEMEELTATDMAIARYRTRHEWMNEVFSPISLAGMPPPPNPYEYLHAKALEDQIVQLERQALDIEKHGLARLEETKASFAAVEREVHEQQASIPLNSGRRTQE</sequence>
<protein>
    <submittedName>
        <fullName evidence="1">Uncharacterized protein</fullName>
    </submittedName>
</protein>
<name>A0ACC2WDB6_9TREE</name>
<dbReference type="Proteomes" id="UP001227268">
    <property type="component" value="Unassembled WGS sequence"/>
</dbReference>
<reference evidence="1" key="1">
    <citation type="submission" date="2023-04" db="EMBL/GenBank/DDBJ databases">
        <title>Draft Genome sequencing of Naganishia species isolated from polar environments using Oxford Nanopore Technology.</title>
        <authorList>
            <person name="Leo P."/>
            <person name="Venkateswaran K."/>
        </authorList>
    </citation>
    <scope>NUCLEOTIDE SEQUENCE</scope>
    <source>
        <strain evidence="1">MNA-CCFEE 5423</strain>
    </source>
</reference>
<proteinExistence type="predicted"/>
<evidence type="ECO:0000313" key="2">
    <source>
        <dbReference type="Proteomes" id="UP001227268"/>
    </source>
</evidence>
<evidence type="ECO:0000313" key="1">
    <source>
        <dbReference type="EMBL" id="KAJ9109184.1"/>
    </source>
</evidence>
<comment type="caution">
    <text evidence="1">The sequence shown here is derived from an EMBL/GenBank/DDBJ whole genome shotgun (WGS) entry which is preliminary data.</text>
</comment>
<keyword evidence="2" id="KW-1185">Reference proteome</keyword>
<accession>A0ACC2WDB6</accession>